<dbReference type="Proteomes" id="UP000009319">
    <property type="component" value="Unassembled WGS sequence"/>
</dbReference>
<keyword evidence="6 7" id="KW-0472">Membrane</keyword>
<feature type="transmembrane region" description="Helical" evidence="7">
    <location>
        <begin position="214"/>
        <end position="235"/>
    </location>
</feature>
<dbReference type="RefSeq" id="WP_007530393.1">
    <property type="nucleotide sequence ID" value="NZ_HF536772.1"/>
</dbReference>
<name>K0PT87_9HYPH</name>
<dbReference type="AlphaFoldDB" id="K0PT87"/>
<reference evidence="8 9" key="1">
    <citation type="journal article" date="2013" name="Genome Announc.">
        <title>Draft Genome Sequence of Rhizobium mesoamericanum STM3625, a Nitrogen-Fixing Symbiont of Mimosa pudica Isolated in French Guiana (South America).</title>
        <authorList>
            <person name="Moulin L."/>
            <person name="Mornico D."/>
            <person name="Melkonian R."/>
            <person name="Klonowska A."/>
        </authorList>
    </citation>
    <scope>NUCLEOTIDE SEQUENCE [LARGE SCALE GENOMIC DNA]</scope>
    <source>
        <strain evidence="8 9">STM3625</strain>
    </source>
</reference>
<gene>
    <name evidence="8" type="primary">chrA</name>
    <name evidence="8" type="ORF">BN77_1711</name>
</gene>
<evidence type="ECO:0000256" key="2">
    <source>
        <dbReference type="ARBA" id="ARBA00005262"/>
    </source>
</evidence>
<dbReference type="GO" id="GO:0015109">
    <property type="term" value="F:chromate transmembrane transporter activity"/>
    <property type="evidence" value="ECO:0007669"/>
    <property type="project" value="InterPro"/>
</dbReference>
<accession>K0PT87</accession>
<feature type="transmembrane region" description="Helical" evidence="7">
    <location>
        <begin position="452"/>
        <end position="469"/>
    </location>
</feature>
<feature type="transmembrane region" description="Helical" evidence="7">
    <location>
        <begin position="119"/>
        <end position="139"/>
    </location>
</feature>
<dbReference type="NCBIfam" id="TIGR00937">
    <property type="entry name" value="2A51"/>
    <property type="match status" value="1"/>
</dbReference>
<feature type="transmembrane region" description="Helical" evidence="7">
    <location>
        <begin position="90"/>
        <end position="113"/>
    </location>
</feature>
<feature type="transmembrane region" description="Helical" evidence="7">
    <location>
        <begin position="255"/>
        <end position="281"/>
    </location>
</feature>
<evidence type="ECO:0000256" key="3">
    <source>
        <dbReference type="ARBA" id="ARBA00022475"/>
    </source>
</evidence>
<sequence length="470" mass="50362">MNEAIAAEGSVAAPTLRQVAGVWARIGCVSFGGPVGQIALMHRTIVDEKRWISEERFLHALNFCMLLPGPEAQQLAILIGWMMHGIRGGLIAGLLFMLPGFFAILALSSLYAVFQGAAWLSPFFFGVKAAVLAIVIEALLRVGRQALKERFHYYVAGASFLAFFLLNLSFPLVIILAAAAGLLWTRHRRHRLAAPAFPQTSSGRRFPTITTHAIAKPLAVLVFWILVWQLPLFFIRGIDAPADLIAETLSGETNVFGAVFVLFSKMAVVTFGGAYAVLSYVTQVAVGHYAWLQPGEMLDGLALAETTPGPLVLVLCFVGFLAGYRNPVAMAPVAGGVLGAFLAAWATFVPSFVWIFAGAPYIERLRNNENLSGTLSAIAAAVAGAILNLALWFGQHVLFAEVGRLALLSVKTGLPIVSVAWPEWRTLDLVALGIFVLASVLLFRFKVGIRTVIGVSAAAGLLVKAAIAVL</sequence>
<keyword evidence="9" id="KW-1185">Reference proteome</keyword>
<dbReference type="PIRSF" id="PIRSF004810">
    <property type="entry name" value="ChrA"/>
    <property type="match status" value="1"/>
</dbReference>
<dbReference type="EMBL" id="CANI01000006">
    <property type="protein sequence ID" value="CCM74575.1"/>
    <property type="molecule type" value="Genomic_DNA"/>
</dbReference>
<proteinExistence type="inferred from homology"/>
<dbReference type="GO" id="GO:0005886">
    <property type="term" value="C:plasma membrane"/>
    <property type="evidence" value="ECO:0007669"/>
    <property type="project" value="UniProtKB-SubCell"/>
</dbReference>
<dbReference type="eggNOG" id="COG2059">
    <property type="taxonomic scope" value="Bacteria"/>
</dbReference>
<dbReference type="HOGENOM" id="CLU_018106_0_0_5"/>
<comment type="similarity">
    <text evidence="2">Belongs to the chromate ion transporter (CHR) (TC 2.A.51) family.</text>
</comment>
<dbReference type="InterPro" id="IPR014047">
    <property type="entry name" value="Chr_Tranpt_l_chain"/>
</dbReference>
<keyword evidence="4 7" id="KW-0812">Transmembrane</keyword>
<comment type="subcellular location">
    <subcellularLocation>
        <location evidence="1">Cell membrane</location>
        <topology evidence="1">Multi-pass membrane protein</topology>
    </subcellularLocation>
</comment>
<keyword evidence="3" id="KW-1003">Cell membrane</keyword>
<evidence type="ECO:0000313" key="9">
    <source>
        <dbReference type="Proteomes" id="UP000009319"/>
    </source>
</evidence>
<evidence type="ECO:0000256" key="5">
    <source>
        <dbReference type="ARBA" id="ARBA00022989"/>
    </source>
</evidence>
<evidence type="ECO:0000256" key="4">
    <source>
        <dbReference type="ARBA" id="ARBA00022692"/>
    </source>
</evidence>
<feature type="transmembrane region" description="Helical" evidence="7">
    <location>
        <begin position="374"/>
        <end position="393"/>
    </location>
</feature>
<keyword evidence="5 7" id="KW-1133">Transmembrane helix</keyword>
<dbReference type="InterPro" id="IPR003370">
    <property type="entry name" value="Chromate_transpt"/>
</dbReference>
<feature type="transmembrane region" description="Helical" evidence="7">
    <location>
        <begin position="301"/>
        <end position="324"/>
    </location>
</feature>
<feature type="transmembrane region" description="Helical" evidence="7">
    <location>
        <begin position="151"/>
        <end position="184"/>
    </location>
</feature>
<evidence type="ECO:0000256" key="7">
    <source>
        <dbReference type="SAM" id="Phobius"/>
    </source>
</evidence>
<protein>
    <submittedName>
        <fullName evidence="8">Chromate transporter protein</fullName>
    </submittedName>
</protein>
<dbReference type="PANTHER" id="PTHR33567">
    <property type="entry name" value="CHROMATE ION TRANSPORTER (EUROFUNG)"/>
    <property type="match status" value="1"/>
</dbReference>
<evidence type="ECO:0000256" key="6">
    <source>
        <dbReference type="ARBA" id="ARBA00023136"/>
    </source>
</evidence>
<evidence type="ECO:0000313" key="8">
    <source>
        <dbReference type="EMBL" id="CCM74575.1"/>
    </source>
</evidence>
<feature type="transmembrane region" description="Helical" evidence="7">
    <location>
        <begin position="336"/>
        <end position="362"/>
    </location>
</feature>
<organism evidence="8 9">
    <name type="scientific">Rhizobium mesoamericanum STM3625</name>
    <dbReference type="NCBI Taxonomy" id="1211777"/>
    <lineage>
        <taxon>Bacteria</taxon>
        <taxon>Pseudomonadati</taxon>
        <taxon>Pseudomonadota</taxon>
        <taxon>Alphaproteobacteria</taxon>
        <taxon>Hyphomicrobiales</taxon>
        <taxon>Rhizobiaceae</taxon>
        <taxon>Rhizobium/Agrobacterium group</taxon>
        <taxon>Rhizobium</taxon>
    </lineage>
</organism>
<feature type="transmembrane region" description="Helical" evidence="7">
    <location>
        <begin position="427"/>
        <end position="445"/>
    </location>
</feature>
<evidence type="ECO:0000256" key="1">
    <source>
        <dbReference type="ARBA" id="ARBA00004651"/>
    </source>
</evidence>
<comment type="caution">
    <text evidence="8">The sequence shown here is derived from an EMBL/GenBank/DDBJ whole genome shotgun (WGS) entry which is preliminary data.</text>
</comment>
<dbReference type="PANTHER" id="PTHR33567:SF3">
    <property type="entry name" value="CHROMATE ION TRANSPORTER (EUROFUNG)"/>
    <property type="match status" value="1"/>
</dbReference>
<dbReference type="STRING" id="1211777.BN77_1711"/>
<dbReference type="Pfam" id="PF02417">
    <property type="entry name" value="Chromate_transp"/>
    <property type="match status" value="2"/>
</dbReference>